<dbReference type="PANTHER" id="PTHR10344:SF4">
    <property type="entry name" value="UMP-CMP KINASE 2, MITOCHONDRIAL"/>
    <property type="match status" value="1"/>
</dbReference>
<dbReference type="SUPFAM" id="SSF52540">
    <property type="entry name" value="P-loop containing nucleoside triphosphate hydrolases"/>
    <property type="match status" value="1"/>
</dbReference>
<evidence type="ECO:0000256" key="10">
    <source>
        <dbReference type="ARBA" id="ARBA00048743"/>
    </source>
</evidence>
<accession>A0ABY5HN16</accession>
<comment type="function">
    <text evidence="11">Phosphorylation of dTMP to form dTDP in both de novo and salvage pathways of dTTP synthesis.</text>
</comment>
<evidence type="ECO:0000256" key="2">
    <source>
        <dbReference type="ARBA" id="ARBA00012980"/>
    </source>
</evidence>
<dbReference type="GO" id="GO:0004798">
    <property type="term" value="F:dTMP kinase activity"/>
    <property type="evidence" value="ECO:0007669"/>
    <property type="project" value="UniProtKB-EC"/>
</dbReference>
<dbReference type="InterPro" id="IPR018094">
    <property type="entry name" value="Thymidylate_kinase"/>
</dbReference>
<evidence type="ECO:0000256" key="4">
    <source>
        <dbReference type="ARBA" id="ARBA00022679"/>
    </source>
</evidence>
<evidence type="ECO:0000256" key="6">
    <source>
        <dbReference type="ARBA" id="ARBA00022741"/>
    </source>
</evidence>
<feature type="binding site" evidence="11">
    <location>
        <begin position="13"/>
        <end position="20"/>
    </location>
    <ligand>
        <name>ATP</name>
        <dbReference type="ChEBI" id="CHEBI:30616"/>
    </ligand>
</feature>
<name>A0ABY5HN16_9GAMM</name>
<dbReference type="Gene3D" id="3.40.50.300">
    <property type="entry name" value="P-loop containing nucleotide triphosphate hydrolases"/>
    <property type="match status" value="1"/>
</dbReference>
<evidence type="ECO:0000256" key="7">
    <source>
        <dbReference type="ARBA" id="ARBA00022777"/>
    </source>
</evidence>
<reference evidence="13" key="1">
    <citation type="submission" date="2021-04" db="EMBL/GenBank/DDBJ databases">
        <title>Oceanospirillales bacteria with DddD are important DMSP degraders in coastal seawater.</title>
        <authorList>
            <person name="Liu J."/>
        </authorList>
    </citation>
    <scope>NUCLEOTIDE SEQUENCE</scope>
    <source>
        <strain evidence="13">D13-1</strain>
    </source>
</reference>
<dbReference type="EC" id="2.7.4.9" evidence="2 11"/>
<protein>
    <recommendedName>
        <fullName evidence="3 11">Thymidylate kinase</fullName>
        <ecNumber evidence="2 11">2.7.4.9</ecNumber>
    </recommendedName>
    <alternativeName>
        <fullName evidence="9 11">dTMP kinase</fullName>
    </alternativeName>
</protein>
<evidence type="ECO:0000256" key="9">
    <source>
        <dbReference type="ARBA" id="ARBA00029962"/>
    </source>
</evidence>
<keyword evidence="8 11" id="KW-0067">ATP-binding</keyword>
<evidence type="ECO:0000256" key="3">
    <source>
        <dbReference type="ARBA" id="ARBA00017144"/>
    </source>
</evidence>
<sequence>MTAQRGRFITVEGTEGAGKSSNIDFIRRQLEARGIDVVLSREPGGTPLAEEIRALLLSPRDEQVCEDAELLLMFAARAQHIAALIKPALARGSWVLCDRFTDATFAYQGGGRGVDVERIRLLESLVQGALRPDCTFLLDLPVDIGLERARRRSMPDRFEQEKQAFFERVRASYLQRVNAEPERFALINAALDIEQVRQQLLPHLDRLQALGHE</sequence>
<comment type="similarity">
    <text evidence="1 11">Belongs to the thymidylate kinase family.</text>
</comment>
<dbReference type="HAMAP" id="MF_00165">
    <property type="entry name" value="Thymidylate_kinase"/>
    <property type="match status" value="1"/>
</dbReference>
<dbReference type="InterPro" id="IPR039430">
    <property type="entry name" value="Thymidylate_kin-like_dom"/>
</dbReference>
<keyword evidence="7 11" id="KW-0418">Kinase</keyword>
<dbReference type="Pfam" id="PF02223">
    <property type="entry name" value="Thymidylate_kin"/>
    <property type="match status" value="1"/>
</dbReference>
<evidence type="ECO:0000313" key="13">
    <source>
        <dbReference type="EMBL" id="UTW13509.1"/>
    </source>
</evidence>
<organism evidence="13 14">
    <name type="scientific">Marinobacterium rhizophilum</name>
    <dbReference type="NCBI Taxonomy" id="420402"/>
    <lineage>
        <taxon>Bacteria</taxon>
        <taxon>Pseudomonadati</taxon>
        <taxon>Pseudomonadota</taxon>
        <taxon>Gammaproteobacteria</taxon>
        <taxon>Oceanospirillales</taxon>
        <taxon>Oceanospirillaceae</taxon>
        <taxon>Marinobacterium</taxon>
    </lineage>
</organism>
<dbReference type="EMBL" id="CP073347">
    <property type="protein sequence ID" value="UTW13509.1"/>
    <property type="molecule type" value="Genomic_DNA"/>
</dbReference>
<keyword evidence="6 11" id="KW-0547">Nucleotide-binding</keyword>
<dbReference type="PANTHER" id="PTHR10344">
    <property type="entry name" value="THYMIDYLATE KINASE"/>
    <property type="match status" value="1"/>
</dbReference>
<dbReference type="Proteomes" id="UP001058461">
    <property type="component" value="Chromosome"/>
</dbReference>
<keyword evidence="14" id="KW-1185">Reference proteome</keyword>
<feature type="domain" description="Thymidylate kinase-like" evidence="12">
    <location>
        <begin position="11"/>
        <end position="199"/>
    </location>
</feature>
<evidence type="ECO:0000313" key="14">
    <source>
        <dbReference type="Proteomes" id="UP001058461"/>
    </source>
</evidence>
<evidence type="ECO:0000259" key="12">
    <source>
        <dbReference type="Pfam" id="PF02223"/>
    </source>
</evidence>
<evidence type="ECO:0000256" key="1">
    <source>
        <dbReference type="ARBA" id="ARBA00009776"/>
    </source>
</evidence>
<dbReference type="CDD" id="cd01672">
    <property type="entry name" value="TMPK"/>
    <property type="match status" value="1"/>
</dbReference>
<dbReference type="NCBIfam" id="TIGR00041">
    <property type="entry name" value="DTMP_kinase"/>
    <property type="match status" value="1"/>
</dbReference>
<comment type="catalytic activity">
    <reaction evidence="10 11">
        <text>dTMP + ATP = dTDP + ADP</text>
        <dbReference type="Rhea" id="RHEA:13517"/>
        <dbReference type="ChEBI" id="CHEBI:30616"/>
        <dbReference type="ChEBI" id="CHEBI:58369"/>
        <dbReference type="ChEBI" id="CHEBI:63528"/>
        <dbReference type="ChEBI" id="CHEBI:456216"/>
        <dbReference type="EC" id="2.7.4.9"/>
    </reaction>
</comment>
<keyword evidence="4 11" id="KW-0808">Transferase</keyword>
<evidence type="ECO:0000256" key="5">
    <source>
        <dbReference type="ARBA" id="ARBA00022727"/>
    </source>
</evidence>
<dbReference type="InterPro" id="IPR027417">
    <property type="entry name" value="P-loop_NTPase"/>
</dbReference>
<gene>
    <name evidence="11" type="primary">tmk</name>
    <name evidence="13" type="ORF">KDW95_07655</name>
</gene>
<evidence type="ECO:0000256" key="8">
    <source>
        <dbReference type="ARBA" id="ARBA00022840"/>
    </source>
</evidence>
<proteinExistence type="inferred from homology"/>
<evidence type="ECO:0000256" key="11">
    <source>
        <dbReference type="HAMAP-Rule" id="MF_00165"/>
    </source>
</evidence>
<dbReference type="RefSeq" id="WP_255855700.1">
    <property type="nucleotide sequence ID" value="NZ_CP073347.1"/>
</dbReference>
<keyword evidence="5 11" id="KW-0545">Nucleotide biosynthesis</keyword>